<evidence type="ECO:0000313" key="2">
    <source>
        <dbReference type="EMBL" id="WIW70628.1"/>
    </source>
</evidence>
<protein>
    <submittedName>
        <fullName evidence="2">Mor transcription activator family protein</fullName>
    </submittedName>
</protein>
<feature type="domain" description="Mor transcription activator" evidence="1">
    <location>
        <begin position="24"/>
        <end position="96"/>
    </location>
</feature>
<organism evidence="2 3">
    <name type="scientific">Selenobaculum gibii</name>
    <dbReference type="NCBI Taxonomy" id="3054208"/>
    <lineage>
        <taxon>Bacteria</taxon>
        <taxon>Bacillati</taxon>
        <taxon>Bacillota</taxon>
        <taxon>Negativicutes</taxon>
        <taxon>Selenomonadales</taxon>
        <taxon>Selenomonadaceae</taxon>
        <taxon>Selenobaculum</taxon>
    </lineage>
</organism>
<dbReference type="AlphaFoldDB" id="A0A9Y2AIJ4"/>
<evidence type="ECO:0000259" key="1">
    <source>
        <dbReference type="Pfam" id="PF08765"/>
    </source>
</evidence>
<dbReference type="PANTHER" id="PTHR37812">
    <property type="entry name" value="MU-LIKE PROPHAGE FLUMU PROTEIN C"/>
    <property type="match status" value="1"/>
</dbReference>
<dbReference type="PANTHER" id="PTHR37812:SF1">
    <property type="entry name" value="MU-LIKE PROPHAGE FLUMU PROTEIN C"/>
    <property type="match status" value="1"/>
</dbReference>
<proteinExistence type="predicted"/>
<dbReference type="Proteomes" id="UP001243623">
    <property type="component" value="Chromosome"/>
</dbReference>
<dbReference type="EMBL" id="CP120678">
    <property type="protein sequence ID" value="WIW70628.1"/>
    <property type="molecule type" value="Genomic_DNA"/>
</dbReference>
<dbReference type="RefSeq" id="WP_309320470.1">
    <property type="nucleotide sequence ID" value="NZ_CP120678.1"/>
</dbReference>
<dbReference type="KEGG" id="sgbi:P3F81_12190"/>
<dbReference type="InterPro" id="IPR014875">
    <property type="entry name" value="Mor_transcription_activator"/>
</dbReference>
<dbReference type="InterPro" id="IPR052411">
    <property type="entry name" value="c-mor_Regulatory_Protein"/>
</dbReference>
<sequence>MNSEGRKALIKEMTMSDLPPYCLDAANIMGIEAFVRLSDELGGTSFYVPKFDNVIARARDRIIVKQFNGNNYKELALQYNLSEMWIRNIITKEQLEKNQISLFQDKVNL</sequence>
<name>A0A9Y2AIJ4_9FIRM</name>
<dbReference type="InterPro" id="IPR009057">
    <property type="entry name" value="Homeodomain-like_sf"/>
</dbReference>
<dbReference type="SUPFAM" id="SSF46689">
    <property type="entry name" value="Homeodomain-like"/>
    <property type="match status" value="1"/>
</dbReference>
<keyword evidence="3" id="KW-1185">Reference proteome</keyword>
<accession>A0A9Y2AIJ4</accession>
<gene>
    <name evidence="2" type="ORF">P3F81_12190</name>
</gene>
<reference evidence="2" key="1">
    <citation type="submission" date="2023-03" db="EMBL/GenBank/DDBJ databases">
        <title>Selenobaculum gbiensis gen. nov. sp. nov., a new bacterium isolated from the gut microbiota of IBD patient.</title>
        <authorList>
            <person name="Yeo S."/>
            <person name="Park H."/>
            <person name="Huh C.S."/>
        </authorList>
    </citation>
    <scope>NUCLEOTIDE SEQUENCE</scope>
    <source>
        <strain evidence="2">ICN-92133</strain>
    </source>
</reference>
<dbReference type="Pfam" id="PF08765">
    <property type="entry name" value="Mor"/>
    <property type="match status" value="1"/>
</dbReference>
<dbReference type="Gene3D" id="1.10.10.60">
    <property type="entry name" value="Homeodomain-like"/>
    <property type="match status" value="1"/>
</dbReference>
<evidence type="ECO:0000313" key="3">
    <source>
        <dbReference type="Proteomes" id="UP001243623"/>
    </source>
</evidence>